<organism evidence="3 4">
    <name type="scientific">Candolleomyces aberdarensis</name>
    <dbReference type="NCBI Taxonomy" id="2316362"/>
    <lineage>
        <taxon>Eukaryota</taxon>
        <taxon>Fungi</taxon>
        <taxon>Dikarya</taxon>
        <taxon>Basidiomycota</taxon>
        <taxon>Agaricomycotina</taxon>
        <taxon>Agaricomycetes</taxon>
        <taxon>Agaricomycetidae</taxon>
        <taxon>Agaricales</taxon>
        <taxon>Agaricineae</taxon>
        <taxon>Psathyrellaceae</taxon>
        <taxon>Candolleomyces</taxon>
    </lineage>
</organism>
<dbReference type="InterPro" id="IPR029071">
    <property type="entry name" value="Ubiquitin-like_domsf"/>
</dbReference>
<comment type="caution">
    <text evidence="3">The sequence shown here is derived from an EMBL/GenBank/DDBJ whole genome shotgun (WGS) entry which is preliminary data.</text>
</comment>
<sequence length="219" mass="23572">MLEASASTSTAGQLETRKDDTNSTEDTTKDSKEPESTKDHASGEKPSETGPKPEGESKPAPLALLVPQTHQTYINFLFLSGRRKLMHFEPDTTIGRIKELVWAAWSTPTSPGAAATDAQIEEQPPAPSYLRVLYLGRMLQDDETLRDLKLPTHLPSSSPTPGGSQHHAPVSTIMHLSIRPFPPPPEDTGKKVTRGFGRAGTETDPGDNANTGCCGCVIC</sequence>
<evidence type="ECO:0000259" key="2">
    <source>
        <dbReference type="PROSITE" id="PS50053"/>
    </source>
</evidence>
<dbReference type="Proteomes" id="UP000290288">
    <property type="component" value="Unassembled WGS sequence"/>
</dbReference>
<dbReference type="Pfam" id="PF13881">
    <property type="entry name" value="Rad60-SLD_2"/>
    <property type="match status" value="1"/>
</dbReference>
<feature type="compositionally biased region" description="Polar residues" evidence="1">
    <location>
        <begin position="1"/>
        <end position="13"/>
    </location>
</feature>
<evidence type="ECO:0000313" key="3">
    <source>
        <dbReference type="EMBL" id="RXW14806.1"/>
    </source>
</evidence>
<evidence type="ECO:0000313" key="4">
    <source>
        <dbReference type="Proteomes" id="UP000290288"/>
    </source>
</evidence>
<accession>A0A4Q2D877</accession>
<feature type="domain" description="Ubiquitin-like" evidence="2">
    <location>
        <begin position="72"/>
        <end position="150"/>
    </location>
</feature>
<dbReference type="AlphaFoldDB" id="A0A4Q2D877"/>
<proteinExistence type="predicted"/>
<feature type="compositionally biased region" description="Basic and acidic residues" evidence="1">
    <location>
        <begin position="15"/>
        <end position="57"/>
    </location>
</feature>
<evidence type="ECO:0000256" key="1">
    <source>
        <dbReference type="SAM" id="MobiDB-lite"/>
    </source>
</evidence>
<gene>
    <name evidence="3" type="ORF">EST38_g11048</name>
</gene>
<dbReference type="InterPro" id="IPR039540">
    <property type="entry name" value="UBL3-like_ubiquitin_dom"/>
</dbReference>
<dbReference type="OrthoDB" id="1043111at2759"/>
<dbReference type="InterPro" id="IPR000626">
    <property type="entry name" value="Ubiquitin-like_dom"/>
</dbReference>
<dbReference type="EMBL" id="SDEE01000643">
    <property type="protein sequence ID" value="RXW14806.1"/>
    <property type="molecule type" value="Genomic_DNA"/>
</dbReference>
<protein>
    <recommendedName>
        <fullName evidence="2">Ubiquitin-like domain-containing protein</fullName>
    </recommendedName>
</protein>
<feature type="region of interest" description="Disordered" evidence="1">
    <location>
        <begin position="1"/>
        <end position="60"/>
    </location>
</feature>
<dbReference type="PROSITE" id="PS50053">
    <property type="entry name" value="UBIQUITIN_2"/>
    <property type="match status" value="1"/>
</dbReference>
<dbReference type="SUPFAM" id="SSF54236">
    <property type="entry name" value="Ubiquitin-like"/>
    <property type="match status" value="1"/>
</dbReference>
<keyword evidence="4" id="KW-1185">Reference proteome</keyword>
<dbReference type="Gene3D" id="3.10.20.90">
    <property type="entry name" value="Phosphatidylinositol 3-kinase Catalytic Subunit, Chain A, domain 1"/>
    <property type="match status" value="1"/>
</dbReference>
<reference evidence="3 4" key="1">
    <citation type="submission" date="2019-01" db="EMBL/GenBank/DDBJ databases">
        <title>Draft genome sequence of Psathyrella aberdarensis IHI B618.</title>
        <authorList>
            <person name="Buettner E."/>
            <person name="Kellner H."/>
        </authorList>
    </citation>
    <scope>NUCLEOTIDE SEQUENCE [LARGE SCALE GENOMIC DNA]</scope>
    <source>
        <strain evidence="3 4">IHI B618</strain>
    </source>
</reference>
<name>A0A4Q2D877_9AGAR</name>